<evidence type="ECO:0000313" key="2">
    <source>
        <dbReference type="Proteomes" id="UP000290848"/>
    </source>
</evidence>
<evidence type="ECO:0008006" key="3">
    <source>
        <dbReference type="Google" id="ProtNLM"/>
    </source>
</evidence>
<dbReference type="EMBL" id="RXOC01000009">
    <property type="protein sequence ID" value="RXF68950.1"/>
    <property type="molecule type" value="Genomic_DNA"/>
</dbReference>
<protein>
    <recommendedName>
        <fullName evidence="3">Outer membrane protein beta-barrel domain-containing protein</fullName>
    </recommendedName>
</protein>
<comment type="caution">
    <text evidence="1">The sequence shown here is derived from an EMBL/GenBank/DDBJ whole genome shotgun (WGS) entry which is preliminary data.</text>
</comment>
<reference evidence="1 2" key="1">
    <citation type="submission" date="2018-12" db="EMBL/GenBank/DDBJ databases">
        <title>The Draft Genome Sequence of the Soil Bacterium Pedobacter tournemirensis R1.</title>
        <authorList>
            <person name="He J."/>
        </authorList>
    </citation>
    <scope>NUCLEOTIDE SEQUENCE [LARGE SCALE GENOMIC DNA]</scope>
    <source>
        <strain evidence="1 2">R1</strain>
    </source>
</reference>
<evidence type="ECO:0000313" key="1">
    <source>
        <dbReference type="EMBL" id="RXF68950.1"/>
    </source>
</evidence>
<dbReference type="AlphaFoldDB" id="A0A4Q0M787"/>
<dbReference type="Proteomes" id="UP000290848">
    <property type="component" value="Unassembled WGS sequence"/>
</dbReference>
<gene>
    <name evidence="1" type="ORF">EKH83_14475</name>
</gene>
<organism evidence="1 2">
    <name type="scientific">Arcticibacter tournemirensis</name>
    <dbReference type="NCBI Taxonomy" id="699437"/>
    <lineage>
        <taxon>Bacteria</taxon>
        <taxon>Pseudomonadati</taxon>
        <taxon>Bacteroidota</taxon>
        <taxon>Sphingobacteriia</taxon>
        <taxon>Sphingobacteriales</taxon>
        <taxon>Sphingobacteriaceae</taxon>
        <taxon>Arcticibacter</taxon>
    </lineage>
</organism>
<accession>A0A4Q0M787</accession>
<sequence length="116" mass="12547">MKAQTQKETKVKPVLFDGFLVTGYVDNGAYINCTGPGVRFTKKPVSVLLGFLPGLRIKEDKVPEGASKNSAVTPSLGFGLTAAYKHLAIQVPFYYTSKTATKDGKWNPGIGIGYKF</sequence>
<proteinExistence type="predicted"/>
<name>A0A4Q0M787_9SPHI</name>